<dbReference type="Proteomes" id="UP000436088">
    <property type="component" value="Unassembled WGS sequence"/>
</dbReference>
<dbReference type="InterPro" id="IPR011527">
    <property type="entry name" value="ABC1_TM_dom"/>
</dbReference>
<proteinExistence type="inferred from homology"/>
<organism evidence="9 10">
    <name type="scientific">Hibiscus syriacus</name>
    <name type="common">Rose of Sharon</name>
    <dbReference type="NCBI Taxonomy" id="106335"/>
    <lineage>
        <taxon>Eukaryota</taxon>
        <taxon>Viridiplantae</taxon>
        <taxon>Streptophyta</taxon>
        <taxon>Embryophyta</taxon>
        <taxon>Tracheophyta</taxon>
        <taxon>Spermatophyta</taxon>
        <taxon>Magnoliopsida</taxon>
        <taxon>eudicotyledons</taxon>
        <taxon>Gunneridae</taxon>
        <taxon>Pentapetalae</taxon>
        <taxon>rosids</taxon>
        <taxon>malvids</taxon>
        <taxon>Malvales</taxon>
        <taxon>Malvaceae</taxon>
        <taxon>Malvoideae</taxon>
        <taxon>Hibiscus</taxon>
    </lineage>
</organism>
<dbReference type="Gene3D" id="1.20.1560.10">
    <property type="entry name" value="ABC transporter type 1, transmembrane domain"/>
    <property type="match status" value="1"/>
</dbReference>
<protein>
    <recommendedName>
        <fullName evidence="8">ABC transmembrane type-1 domain-containing protein</fullName>
    </recommendedName>
</protein>
<keyword evidence="10" id="KW-1185">Reference proteome</keyword>
<evidence type="ECO:0000259" key="8">
    <source>
        <dbReference type="Pfam" id="PF00664"/>
    </source>
</evidence>
<dbReference type="PANTHER" id="PTHR45136:SF2">
    <property type="entry name" value="ABC TRANSPORTER DOMAIN-CONTAINING PROTEIN"/>
    <property type="match status" value="1"/>
</dbReference>
<dbReference type="GO" id="GO:0140359">
    <property type="term" value="F:ABC-type transporter activity"/>
    <property type="evidence" value="ECO:0007669"/>
    <property type="project" value="InterPro"/>
</dbReference>
<keyword evidence="5" id="KW-1133">Transmembrane helix</keyword>
<comment type="caution">
    <text evidence="9">The sequence shown here is derived from an EMBL/GenBank/DDBJ whole genome shotgun (WGS) entry which is preliminary data.</text>
</comment>
<keyword evidence="6" id="KW-0472">Membrane</keyword>
<dbReference type="GO" id="GO:0005524">
    <property type="term" value="F:ATP binding"/>
    <property type="evidence" value="ECO:0007669"/>
    <property type="project" value="InterPro"/>
</dbReference>
<sequence length="166" mass="18784">MYTRKVLLKSMYKKAIKAQQESTKVAAEAVFNHRTITSFCSQERILKMWRNSLEGPRKENFQQAWFAGYITAKASTKTFLIMVSTSLLIAEAASLTPDFAKSTKVVGSLFAIIDSYTQIELDDYSGYLVEEITKHVEICDVDFAYPVRPNAIIFEGFSITIEAVKE</sequence>
<evidence type="ECO:0000256" key="7">
    <source>
        <dbReference type="ARBA" id="ARBA00023180"/>
    </source>
</evidence>
<evidence type="ECO:0000256" key="6">
    <source>
        <dbReference type="ARBA" id="ARBA00023136"/>
    </source>
</evidence>
<feature type="domain" description="ABC transmembrane type-1" evidence="8">
    <location>
        <begin position="8"/>
        <end position="71"/>
    </location>
</feature>
<dbReference type="GO" id="GO:0016020">
    <property type="term" value="C:membrane"/>
    <property type="evidence" value="ECO:0007669"/>
    <property type="project" value="InterPro"/>
</dbReference>
<dbReference type="SUPFAM" id="SSF90123">
    <property type="entry name" value="ABC transporter transmembrane region"/>
    <property type="match status" value="1"/>
</dbReference>
<keyword evidence="2" id="KW-0813">Transport</keyword>
<evidence type="ECO:0000256" key="1">
    <source>
        <dbReference type="ARBA" id="ARBA00007577"/>
    </source>
</evidence>
<evidence type="ECO:0000313" key="10">
    <source>
        <dbReference type="Proteomes" id="UP000436088"/>
    </source>
</evidence>
<evidence type="ECO:0000313" key="9">
    <source>
        <dbReference type="EMBL" id="KAE8706743.1"/>
    </source>
</evidence>
<dbReference type="EMBL" id="VEPZ02000967">
    <property type="protein sequence ID" value="KAE8706743.1"/>
    <property type="molecule type" value="Genomic_DNA"/>
</dbReference>
<keyword evidence="7" id="KW-0325">Glycoprotein</keyword>
<evidence type="ECO:0000256" key="3">
    <source>
        <dbReference type="ARBA" id="ARBA00022692"/>
    </source>
</evidence>
<dbReference type="InterPro" id="IPR036640">
    <property type="entry name" value="ABC1_TM_sf"/>
</dbReference>
<name>A0A6A3ASJ2_HIBSY</name>
<evidence type="ECO:0000256" key="5">
    <source>
        <dbReference type="ARBA" id="ARBA00022989"/>
    </source>
</evidence>
<dbReference type="Pfam" id="PF00664">
    <property type="entry name" value="ABC_membrane"/>
    <property type="match status" value="1"/>
</dbReference>
<dbReference type="PANTHER" id="PTHR45136">
    <property type="entry name" value="ABC TRANSPORTER DOMAIN-CONTAINING PROTEIN"/>
    <property type="match status" value="1"/>
</dbReference>
<reference evidence="9" key="1">
    <citation type="submission" date="2019-09" db="EMBL/GenBank/DDBJ databases">
        <title>Draft genome information of white flower Hibiscus syriacus.</title>
        <authorList>
            <person name="Kim Y.-M."/>
        </authorList>
    </citation>
    <scope>NUCLEOTIDE SEQUENCE [LARGE SCALE GENOMIC DNA]</scope>
    <source>
        <strain evidence="9">YM2019G1</strain>
    </source>
</reference>
<comment type="similarity">
    <text evidence="1">Belongs to the ABC transporter superfamily. ABCB family. Multidrug resistance exporter (TC 3.A.1.201) subfamily.</text>
</comment>
<gene>
    <name evidence="9" type="ORF">F3Y22_tig00110388pilonHSYRG00176</name>
</gene>
<evidence type="ECO:0000256" key="4">
    <source>
        <dbReference type="ARBA" id="ARBA00022737"/>
    </source>
</evidence>
<evidence type="ECO:0000256" key="2">
    <source>
        <dbReference type="ARBA" id="ARBA00022448"/>
    </source>
</evidence>
<dbReference type="AlphaFoldDB" id="A0A6A3ASJ2"/>
<keyword evidence="3" id="KW-0812">Transmembrane</keyword>
<keyword evidence="4" id="KW-0677">Repeat</keyword>
<accession>A0A6A3ASJ2</accession>